<dbReference type="EMBL" id="ML143406">
    <property type="protein sequence ID" value="TBU30324.1"/>
    <property type="molecule type" value="Genomic_DNA"/>
</dbReference>
<evidence type="ECO:0000313" key="2">
    <source>
        <dbReference type="EMBL" id="TBU30324.1"/>
    </source>
</evidence>
<evidence type="ECO:0000256" key="1">
    <source>
        <dbReference type="SAM" id="MobiDB-lite"/>
    </source>
</evidence>
<gene>
    <name evidence="2" type="ORF">BD311DRAFT_830227</name>
</gene>
<reference evidence="2" key="1">
    <citation type="submission" date="2019-01" db="EMBL/GenBank/DDBJ databases">
        <title>Draft genome sequences of three monokaryotic isolates of the white-rot basidiomycete fungus Dichomitus squalens.</title>
        <authorList>
            <consortium name="DOE Joint Genome Institute"/>
            <person name="Lopez S.C."/>
            <person name="Andreopoulos B."/>
            <person name="Pangilinan J."/>
            <person name="Lipzen A."/>
            <person name="Riley R."/>
            <person name="Ahrendt S."/>
            <person name="Ng V."/>
            <person name="Barry K."/>
            <person name="Daum C."/>
            <person name="Grigoriev I.V."/>
            <person name="Hilden K.S."/>
            <person name="Makela M.R."/>
            <person name="de Vries R.P."/>
        </authorList>
    </citation>
    <scope>NUCLEOTIDE SEQUENCE [LARGE SCALE GENOMIC DNA]</scope>
    <source>
        <strain evidence="2">OM18370.1</strain>
    </source>
</reference>
<name>A0A4Q9MR66_9APHY</name>
<dbReference type="Proteomes" id="UP000292957">
    <property type="component" value="Unassembled WGS sequence"/>
</dbReference>
<protein>
    <submittedName>
        <fullName evidence="2">Uncharacterized protein</fullName>
    </submittedName>
</protein>
<dbReference type="AlphaFoldDB" id="A0A4Q9MR66"/>
<feature type="region of interest" description="Disordered" evidence="1">
    <location>
        <begin position="1"/>
        <end position="32"/>
    </location>
</feature>
<accession>A0A4Q9MR66</accession>
<proteinExistence type="predicted"/>
<sequence length="84" mass="9269">MDLSSVARSRPFSPLQSTHSSSPPLRLSPPRFTRTCSSSMHFGRARYVAIGRRLTTTRSSFAILCSCLAGPVTWVCVRWSCCST</sequence>
<organism evidence="2">
    <name type="scientific">Dichomitus squalens</name>
    <dbReference type="NCBI Taxonomy" id="114155"/>
    <lineage>
        <taxon>Eukaryota</taxon>
        <taxon>Fungi</taxon>
        <taxon>Dikarya</taxon>
        <taxon>Basidiomycota</taxon>
        <taxon>Agaricomycotina</taxon>
        <taxon>Agaricomycetes</taxon>
        <taxon>Polyporales</taxon>
        <taxon>Polyporaceae</taxon>
        <taxon>Dichomitus</taxon>
    </lineage>
</organism>
<feature type="compositionally biased region" description="Low complexity" evidence="1">
    <location>
        <begin position="20"/>
        <end position="31"/>
    </location>
</feature>